<dbReference type="SUPFAM" id="SSF52047">
    <property type="entry name" value="RNI-like"/>
    <property type="match status" value="3"/>
</dbReference>
<reference evidence="1" key="1">
    <citation type="journal article" date="2017" name="Front. Cell. Infect. Microbiol.">
        <title>The Distinct Transcriptional Response of the Midgut of Amblyomma sculptum and Amblyomma aureolatum Ticks to Rickettsia rickettsii Correlates to Their Differences in Susceptibility to Infection.</title>
        <authorList>
            <person name="Martins L.A."/>
            <person name="Galletti M.F.B.M."/>
            <person name="Ribeiro J.M."/>
            <person name="Fujita A."/>
            <person name="Costa F.B."/>
            <person name="Labruna M.B."/>
            <person name="Daffre S."/>
            <person name="Fogaca A.C."/>
        </authorList>
    </citation>
    <scope>NUCLEOTIDE SEQUENCE</scope>
</reference>
<accession>A0A1E1XCS2</accession>
<feature type="non-terminal residue" evidence="1">
    <location>
        <position position="1"/>
    </location>
</feature>
<dbReference type="Gene3D" id="3.80.10.10">
    <property type="entry name" value="Ribonuclease Inhibitor"/>
    <property type="match status" value="3"/>
</dbReference>
<sequence>WLSAELTAWNKVMHGLAFEIVEPEPGKLRLQAMRNTDGDIDRSSTAVSREASFLLSWLLEHHTCIDELSVFSYRTCKESLPIRLHPHMRSLEVSLSEFPLDPVFAIGDAKLHCLTHCYELEGLDALGGLENLKISTPKIKFKLAAQLETLLRQNSSTLKTVKISNMKLPKNVSYALQCLTKCESLKLSLRHSWIHVTSMVSVAQLLRSSTALKELSVYPIGDNRQVSVIADAVKANTSLTVLNMFIAEKRCTPEPLFAAMEVSTTLTELRVSDCIINASCGQALALALCKNCSLRNLYLADIAISSTSMKQLAEALLENTTLQHLQISGGRLPMSGMSALCTVLATNKTLKKLAFADFKASKQEREALAKQLVESECYDRVQLPWVAADMPGLLAAVTSPSACPEELCLPDVQHLPEKDLKLLFDAVACSKHVRTFRASFEGKIGKRGTLMCEMLKANRSIKCLDIDIEKDSGSLVHNVLRTLAGNKSIIELMVGIGTIREYKTAEDLSYFLAHNKMATKFFLSSMTCFYYEFVEEFAKGLWQNKLIVEFDLSRNLLCDDGSFTVFEALRRNRGILNRAVEFVVLPRPDRKYAEAFELFLGKPCLLAHCIKVTGKIEAEALLALTSAEHYLQDNYLIITGVVQNSVKCNRGNGTQIEKLNRDCWRAVVRHLSLTDVLVP</sequence>
<dbReference type="PANTHER" id="PTHR47679">
    <property type="entry name" value="PROTEIN TORNADO 1"/>
    <property type="match status" value="1"/>
</dbReference>
<evidence type="ECO:0000313" key="1">
    <source>
        <dbReference type="EMBL" id="JAT97008.1"/>
    </source>
</evidence>
<dbReference type="PANTHER" id="PTHR47679:SF2">
    <property type="entry name" value="C-TERMINAL OF ROC (COR) DOMAIN-CONTAINING PROTEIN"/>
    <property type="match status" value="1"/>
</dbReference>
<proteinExistence type="evidence at transcript level"/>
<organism evidence="1">
    <name type="scientific">Amblyomma aureolatum</name>
    <dbReference type="NCBI Taxonomy" id="187763"/>
    <lineage>
        <taxon>Eukaryota</taxon>
        <taxon>Metazoa</taxon>
        <taxon>Ecdysozoa</taxon>
        <taxon>Arthropoda</taxon>
        <taxon>Chelicerata</taxon>
        <taxon>Arachnida</taxon>
        <taxon>Acari</taxon>
        <taxon>Parasitiformes</taxon>
        <taxon>Ixodida</taxon>
        <taxon>Ixodoidea</taxon>
        <taxon>Ixodidae</taxon>
        <taxon>Amblyomminae</taxon>
        <taxon>Amblyomma</taxon>
    </lineage>
</organism>
<evidence type="ECO:0008006" key="2">
    <source>
        <dbReference type="Google" id="ProtNLM"/>
    </source>
</evidence>
<dbReference type="InterPro" id="IPR032675">
    <property type="entry name" value="LRR_dom_sf"/>
</dbReference>
<name>A0A1E1XCS2_9ACAR</name>
<dbReference type="SMART" id="SM00368">
    <property type="entry name" value="LRR_RI"/>
    <property type="match status" value="4"/>
</dbReference>
<dbReference type="AlphaFoldDB" id="A0A1E1XCS2"/>
<protein>
    <recommendedName>
        <fullName evidence="2">Ran gtpase-activating protein</fullName>
    </recommendedName>
</protein>
<dbReference type="EMBL" id="GFAC01002180">
    <property type="protein sequence ID" value="JAT97008.1"/>
    <property type="molecule type" value="mRNA"/>
</dbReference>